<accession>D1CIL1</accession>
<evidence type="ECO:0000313" key="2">
    <source>
        <dbReference type="EMBL" id="ACZ43582.1"/>
    </source>
</evidence>
<evidence type="ECO:0000259" key="1">
    <source>
        <dbReference type="Pfam" id="PF01636"/>
    </source>
</evidence>
<proteinExistence type="predicted"/>
<evidence type="ECO:0000313" key="3">
    <source>
        <dbReference type="Proteomes" id="UP000000323"/>
    </source>
</evidence>
<dbReference type="RefSeq" id="WP_012876613.1">
    <property type="nucleotide sequence ID" value="NC_013526.1"/>
</dbReference>
<dbReference type="Proteomes" id="UP000000323">
    <property type="component" value="Chromosome 2"/>
</dbReference>
<sequence>MLHMQLGRAQDLTISREDITPELAQKLVRSQFPQWAELPVRPVRQSGWDNRTFRLGDDLLIRMPSGEGYAPQVPKEQEWLPKLAPQLPLEIPQPVAMGAPGEGYPWHWSIYRWIAGEPATTGKVASMAQLALDLAGFLRALQAADTTGGPLAGPHSWYRGGHLEVYGHETRRAVAALGNLVEGQLVTEIWEAAVATRWPHEPVWVHGDVTAQNLIVRHGVLHAVIDFGCSAVGDPACDLAVAWTLFSGDSREAFVSAMGLDDGTWLRGMGWTLWKALITIEGSPSPRHPWATESMRVIGEVVRDYLVWRS</sequence>
<dbReference type="STRING" id="525904.Tter_2694"/>
<dbReference type="EMBL" id="CP001826">
    <property type="protein sequence ID" value="ACZ43582.1"/>
    <property type="molecule type" value="Genomic_DNA"/>
</dbReference>
<dbReference type="AlphaFoldDB" id="D1CIL1"/>
<dbReference type="KEGG" id="ttr:Tter_2694"/>
<keyword evidence="2" id="KW-0808">Transferase</keyword>
<dbReference type="Pfam" id="PF01636">
    <property type="entry name" value="APH"/>
    <property type="match status" value="1"/>
</dbReference>
<dbReference type="Gene3D" id="3.90.1200.10">
    <property type="match status" value="1"/>
</dbReference>
<keyword evidence="3" id="KW-1185">Reference proteome</keyword>
<dbReference type="PANTHER" id="PTHR21310:SF42">
    <property type="entry name" value="BIFUNCTIONAL AAC_APH"/>
    <property type="match status" value="1"/>
</dbReference>
<dbReference type="CDD" id="cd05155">
    <property type="entry name" value="APH_ChoK_like_1"/>
    <property type="match status" value="1"/>
</dbReference>
<dbReference type="SUPFAM" id="SSF56112">
    <property type="entry name" value="Protein kinase-like (PK-like)"/>
    <property type="match status" value="1"/>
</dbReference>
<name>D1CIL1_THET1</name>
<protein>
    <submittedName>
        <fullName evidence="2">Aminoglycoside phosphotransferase</fullName>
    </submittedName>
</protein>
<dbReference type="GO" id="GO:0016740">
    <property type="term" value="F:transferase activity"/>
    <property type="evidence" value="ECO:0007669"/>
    <property type="project" value="UniProtKB-KW"/>
</dbReference>
<dbReference type="InterPro" id="IPR011009">
    <property type="entry name" value="Kinase-like_dom_sf"/>
</dbReference>
<dbReference type="InterPro" id="IPR002575">
    <property type="entry name" value="Aminoglycoside_PTrfase"/>
</dbReference>
<reference evidence="3" key="1">
    <citation type="journal article" date="2010" name="Stand. Genomic Sci.">
        <title>Complete genome sequence of 'Thermobaculum terrenum' type strain (YNP1).</title>
        <authorList>
            <person name="Kiss H."/>
            <person name="Cleland D."/>
            <person name="Lapidus A."/>
            <person name="Lucas S."/>
            <person name="Glavina Del Rio T."/>
            <person name="Nolan M."/>
            <person name="Tice H."/>
            <person name="Han C."/>
            <person name="Goodwin L."/>
            <person name="Pitluck S."/>
            <person name="Liolios K."/>
            <person name="Ivanova N."/>
            <person name="Mavromatis K."/>
            <person name="Ovchinnikova G."/>
            <person name="Pati A."/>
            <person name="Chen A."/>
            <person name="Palaniappan K."/>
            <person name="Land M."/>
            <person name="Hauser L."/>
            <person name="Chang Y."/>
            <person name="Jeffries C."/>
            <person name="Lu M."/>
            <person name="Brettin T."/>
            <person name="Detter J."/>
            <person name="Goker M."/>
            <person name="Tindall B."/>
            <person name="Beck B."/>
            <person name="McDermott T."/>
            <person name="Woyke T."/>
            <person name="Bristow J."/>
            <person name="Eisen J."/>
            <person name="Markowitz V."/>
            <person name="Hugenholtz P."/>
            <person name="Kyrpides N."/>
            <person name="Klenk H."/>
            <person name="Cheng J."/>
        </authorList>
    </citation>
    <scope>NUCLEOTIDE SEQUENCE [LARGE SCALE GENOMIC DNA]</scope>
    <source>
        <strain evidence="3">ATCC BAA-798 / YNP1</strain>
    </source>
</reference>
<dbReference type="eggNOG" id="COG3173">
    <property type="taxonomic scope" value="Bacteria"/>
</dbReference>
<gene>
    <name evidence="2" type="ordered locus">Tter_2694</name>
</gene>
<dbReference type="HOGENOM" id="CLU_074977_0_0_0"/>
<dbReference type="PANTHER" id="PTHR21310">
    <property type="entry name" value="AMINOGLYCOSIDE PHOSPHOTRANSFERASE-RELATED-RELATED"/>
    <property type="match status" value="1"/>
</dbReference>
<dbReference type="Gene3D" id="3.30.200.20">
    <property type="entry name" value="Phosphorylase Kinase, domain 1"/>
    <property type="match status" value="1"/>
</dbReference>
<dbReference type="InterPro" id="IPR051678">
    <property type="entry name" value="AGP_Transferase"/>
</dbReference>
<feature type="domain" description="Aminoglycoside phosphotransferase" evidence="1">
    <location>
        <begin position="45"/>
        <end position="263"/>
    </location>
</feature>
<organism evidence="2 3">
    <name type="scientific">Thermobaculum terrenum (strain ATCC BAA-798 / CCMEE 7001 / YNP1)</name>
    <dbReference type="NCBI Taxonomy" id="525904"/>
    <lineage>
        <taxon>Bacteria</taxon>
        <taxon>Bacillati</taxon>
        <taxon>Chloroflexota</taxon>
        <taxon>Chloroflexia</taxon>
        <taxon>Candidatus Thermobaculales</taxon>
        <taxon>Candidatus Thermobaculaceae</taxon>
        <taxon>Thermobaculum</taxon>
    </lineage>
</organism>